<feature type="transmembrane region" description="Helical" evidence="1">
    <location>
        <begin position="160"/>
        <end position="180"/>
    </location>
</feature>
<name>A0ABW3RGA6_9SPHI</name>
<feature type="transmembrane region" description="Helical" evidence="1">
    <location>
        <begin position="240"/>
        <end position="258"/>
    </location>
</feature>
<feature type="transmembrane region" description="Helical" evidence="1">
    <location>
        <begin position="273"/>
        <end position="293"/>
    </location>
</feature>
<dbReference type="Pfam" id="PF02517">
    <property type="entry name" value="Rce1-like"/>
    <property type="match status" value="1"/>
</dbReference>
<feature type="transmembrane region" description="Helical" evidence="1">
    <location>
        <begin position="100"/>
        <end position="121"/>
    </location>
</feature>
<protein>
    <submittedName>
        <fullName evidence="3">CPBP family intramembrane glutamic endopeptidase</fullName>
        <ecNumber evidence="3">3.4.-.-</ecNumber>
    </submittedName>
</protein>
<accession>A0ABW3RGA6</accession>
<dbReference type="GO" id="GO:0016787">
    <property type="term" value="F:hydrolase activity"/>
    <property type="evidence" value="ECO:0007669"/>
    <property type="project" value="UniProtKB-KW"/>
</dbReference>
<evidence type="ECO:0000256" key="1">
    <source>
        <dbReference type="SAM" id="Phobius"/>
    </source>
</evidence>
<feature type="transmembrane region" description="Helical" evidence="1">
    <location>
        <begin position="12"/>
        <end position="39"/>
    </location>
</feature>
<reference evidence="4" key="1">
    <citation type="journal article" date="2019" name="Int. J. Syst. Evol. Microbiol.">
        <title>The Global Catalogue of Microorganisms (GCM) 10K type strain sequencing project: providing services to taxonomists for standard genome sequencing and annotation.</title>
        <authorList>
            <consortium name="The Broad Institute Genomics Platform"/>
            <consortium name="The Broad Institute Genome Sequencing Center for Infectious Disease"/>
            <person name="Wu L."/>
            <person name="Ma J."/>
        </authorList>
    </citation>
    <scope>NUCLEOTIDE SEQUENCE [LARGE SCALE GENOMIC DNA]</scope>
    <source>
        <strain evidence="4">CCUG 52468</strain>
    </source>
</reference>
<evidence type="ECO:0000313" key="3">
    <source>
        <dbReference type="EMBL" id="MFD1164096.1"/>
    </source>
</evidence>
<keyword evidence="1" id="KW-0472">Membrane</keyword>
<keyword evidence="1" id="KW-1133">Transmembrane helix</keyword>
<keyword evidence="1" id="KW-0812">Transmembrane</keyword>
<keyword evidence="3" id="KW-0378">Hydrolase</keyword>
<comment type="caution">
    <text evidence="3">The sequence shown here is derived from an EMBL/GenBank/DDBJ whole genome shotgun (WGS) entry which is preliminary data.</text>
</comment>
<proteinExistence type="predicted"/>
<gene>
    <name evidence="3" type="ORF">ACFQ2C_00605</name>
</gene>
<dbReference type="InterPro" id="IPR003675">
    <property type="entry name" value="Rce1/LyrA-like_dom"/>
</dbReference>
<feature type="domain" description="CAAX prenyl protease 2/Lysostaphin resistance protein A-like" evidence="2">
    <location>
        <begin position="161"/>
        <end position="248"/>
    </location>
</feature>
<dbReference type="Proteomes" id="UP001597205">
    <property type="component" value="Unassembled WGS sequence"/>
</dbReference>
<sequence length="314" mass="36156">MYQSKPNSPWLSLMILLGLTFACTFVLQLFVVLGIVFSSGDINSILNSGGNIYPEDTNMLYLLLGVSSISTFLLPALFLQMIEKRQVKYFPSEPYKVGTFLILIFAFLIVFNPAMELISRWNMDMKLPSFLENTENWMRSQEDQMAELTERLVMVDRIDLLLLNILVMAVLPAIVEEFYFRGALQKIFERMFKNAHVAIWVTAIIFSAIHVQFYGFFPRMFLGLIFGYALLWTNNIWVPVFAHFLNNVSVTIIAFLYFKDGKTYEDLQNSDAYSVPLYIGSIILSIGVGYYFYKISQQKNKVNGLKLDENQSIQ</sequence>
<dbReference type="PANTHER" id="PTHR43592">
    <property type="entry name" value="CAAX AMINO TERMINAL PROTEASE"/>
    <property type="match status" value="1"/>
</dbReference>
<dbReference type="PANTHER" id="PTHR43592:SF15">
    <property type="entry name" value="CAAX AMINO TERMINAL PROTEASE FAMILY PROTEIN"/>
    <property type="match status" value="1"/>
</dbReference>
<evidence type="ECO:0000313" key="4">
    <source>
        <dbReference type="Proteomes" id="UP001597205"/>
    </source>
</evidence>
<organism evidence="3 4">
    <name type="scientific">Sphingobacterium daejeonense</name>
    <dbReference type="NCBI Taxonomy" id="371142"/>
    <lineage>
        <taxon>Bacteria</taxon>
        <taxon>Pseudomonadati</taxon>
        <taxon>Bacteroidota</taxon>
        <taxon>Sphingobacteriia</taxon>
        <taxon>Sphingobacteriales</taxon>
        <taxon>Sphingobacteriaceae</taxon>
        <taxon>Sphingobacterium</taxon>
    </lineage>
</organism>
<evidence type="ECO:0000259" key="2">
    <source>
        <dbReference type="Pfam" id="PF02517"/>
    </source>
</evidence>
<dbReference type="EMBL" id="JBHTKY010000001">
    <property type="protein sequence ID" value="MFD1164096.1"/>
    <property type="molecule type" value="Genomic_DNA"/>
</dbReference>
<keyword evidence="4" id="KW-1185">Reference proteome</keyword>
<feature type="transmembrane region" description="Helical" evidence="1">
    <location>
        <begin position="59"/>
        <end position="79"/>
    </location>
</feature>
<dbReference type="RefSeq" id="WP_380894387.1">
    <property type="nucleotide sequence ID" value="NZ_JBHTKY010000001.1"/>
</dbReference>
<dbReference type="PROSITE" id="PS51257">
    <property type="entry name" value="PROKAR_LIPOPROTEIN"/>
    <property type="match status" value="1"/>
</dbReference>
<feature type="transmembrane region" description="Helical" evidence="1">
    <location>
        <begin position="192"/>
        <end position="210"/>
    </location>
</feature>
<dbReference type="EC" id="3.4.-.-" evidence="3"/>